<gene>
    <name evidence="2" type="ORF">CTZ28_28130</name>
</gene>
<name>A0A3M0I1H3_9ACTN</name>
<evidence type="ECO:0000256" key="1">
    <source>
        <dbReference type="SAM" id="MobiDB-lite"/>
    </source>
</evidence>
<dbReference type="Proteomes" id="UP000270471">
    <property type="component" value="Unassembled WGS sequence"/>
</dbReference>
<dbReference type="EMBL" id="PENI01000021">
    <property type="protein sequence ID" value="RMB82624.1"/>
    <property type="molecule type" value="Genomic_DNA"/>
</dbReference>
<proteinExistence type="predicted"/>
<keyword evidence="3" id="KW-1185">Reference proteome</keyword>
<evidence type="ECO:0000313" key="2">
    <source>
        <dbReference type="EMBL" id="RMB82624.1"/>
    </source>
</evidence>
<dbReference type="AlphaFoldDB" id="A0A3M0I1H3"/>
<comment type="caution">
    <text evidence="2">The sequence shown here is derived from an EMBL/GenBank/DDBJ whole genome shotgun (WGS) entry which is preliminary data.</text>
</comment>
<feature type="region of interest" description="Disordered" evidence="1">
    <location>
        <begin position="76"/>
        <end position="107"/>
    </location>
</feature>
<dbReference type="RefSeq" id="WP_121892539.1">
    <property type="nucleotide sequence ID" value="NZ_PENI01000021.1"/>
</dbReference>
<sequence>MISQEIRLRRYPSGRAGADDFVTVERAVRPPAQDEVRVRNLIMRDQMAWVGLTQVARMAPGLTVLVSAAWCAERSPAATPRPGHGLRGPGHAVTTFLDMMSGRTTGP</sequence>
<accession>A0A3M0I1H3</accession>
<protein>
    <submittedName>
        <fullName evidence="2">Uncharacterized protein</fullName>
    </submittedName>
</protein>
<organism evidence="2 3">
    <name type="scientific">Streptomyces shenzhenensis</name>
    <dbReference type="NCBI Taxonomy" id="943815"/>
    <lineage>
        <taxon>Bacteria</taxon>
        <taxon>Bacillati</taxon>
        <taxon>Actinomycetota</taxon>
        <taxon>Actinomycetes</taxon>
        <taxon>Kitasatosporales</taxon>
        <taxon>Streptomycetaceae</taxon>
        <taxon>Streptomyces</taxon>
    </lineage>
</organism>
<evidence type="ECO:0000313" key="3">
    <source>
        <dbReference type="Proteomes" id="UP000270471"/>
    </source>
</evidence>
<reference evidence="2 3" key="1">
    <citation type="submission" date="2017-11" db="EMBL/GenBank/DDBJ databases">
        <title>Draft genome of actinobacteria isolated from guarana (Paullinia cupana (Mart.) Ducke.</title>
        <authorList>
            <person name="Siqueira K.A."/>
            <person name="Liotti R.G."/>
            <person name="Mendes T.A.O."/>
            <person name="Soares M.A."/>
        </authorList>
    </citation>
    <scope>NUCLEOTIDE SEQUENCE [LARGE SCALE GENOMIC DNA]</scope>
    <source>
        <strain evidence="2 3">193</strain>
    </source>
</reference>